<name>A6DT93_9BACT</name>
<dbReference type="PANTHER" id="PTHR36504:SF1">
    <property type="entry name" value="LIPOPOLYSACCHARIDE EXPORT SYSTEM PROTEIN LPTA"/>
    <property type="match status" value="1"/>
</dbReference>
<sequence>MTKFFLALLLSFTLLAEPNQDSKEKLEDKKANVEEVIITSDTLDFFNQDKKRMAIFEHNVHVTRGKMIMTAKKMTCYLNAKNEIHLIIAEGDVIITEEDKKSTSEKVAYSPKEKKIILIRKPVIYMNENKIEARRITIYQESGEVFFDEPVMHTYVKDEQAK</sequence>
<dbReference type="GO" id="GO:0015920">
    <property type="term" value="P:lipopolysaccharide transport"/>
    <property type="evidence" value="ECO:0007669"/>
    <property type="project" value="TreeGrafter"/>
</dbReference>
<comment type="caution">
    <text evidence="4">The sequence shown here is derived from an EMBL/GenBank/DDBJ whole genome shotgun (WGS) entry which is preliminary data.</text>
</comment>
<dbReference type="Pfam" id="PF03968">
    <property type="entry name" value="LptD_N"/>
    <property type="match status" value="1"/>
</dbReference>
<dbReference type="GO" id="GO:0017089">
    <property type="term" value="F:glycolipid transfer activity"/>
    <property type="evidence" value="ECO:0007669"/>
    <property type="project" value="TreeGrafter"/>
</dbReference>
<gene>
    <name evidence="4" type="ORF">LNTAR_24611</name>
</gene>
<dbReference type="AlphaFoldDB" id="A6DT93"/>
<dbReference type="GO" id="GO:0009279">
    <property type="term" value="C:cell outer membrane"/>
    <property type="evidence" value="ECO:0007669"/>
    <property type="project" value="TreeGrafter"/>
</dbReference>
<evidence type="ECO:0000256" key="2">
    <source>
        <dbReference type="SAM" id="SignalP"/>
    </source>
</evidence>
<feature type="signal peptide" evidence="2">
    <location>
        <begin position="1"/>
        <end position="16"/>
    </location>
</feature>
<dbReference type="eggNOG" id="COG1934">
    <property type="taxonomic scope" value="Bacteria"/>
</dbReference>
<dbReference type="InterPro" id="IPR005653">
    <property type="entry name" value="OstA-like_N"/>
</dbReference>
<dbReference type="Gene3D" id="2.60.450.10">
    <property type="entry name" value="Lipopolysaccharide (LPS) transport protein A like domain"/>
    <property type="match status" value="1"/>
</dbReference>
<feature type="domain" description="Organic solvent tolerance-like N-terminal" evidence="3">
    <location>
        <begin position="38"/>
        <end position="143"/>
    </location>
</feature>
<organism evidence="4 5">
    <name type="scientific">Lentisphaera araneosa HTCC2155</name>
    <dbReference type="NCBI Taxonomy" id="313628"/>
    <lineage>
        <taxon>Bacteria</taxon>
        <taxon>Pseudomonadati</taxon>
        <taxon>Lentisphaerota</taxon>
        <taxon>Lentisphaeria</taxon>
        <taxon>Lentisphaerales</taxon>
        <taxon>Lentisphaeraceae</taxon>
        <taxon>Lentisphaera</taxon>
    </lineage>
</organism>
<keyword evidence="1 2" id="KW-0732">Signal</keyword>
<accession>A6DT93</accession>
<dbReference type="EMBL" id="ABCK01000035">
    <property type="protein sequence ID" value="EDM25166.1"/>
    <property type="molecule type" value="Genomic_DNA"/>
</dbReference>
<dbReference type="PANTHER" id="PTHR36504">
    <property type="entry name" value="LIPOPOLYSACCHARIDE EXPORT SYSTEM PROTEIN LPTA"/>
    <property type="match status" value="1"/>
</dbReference>
<reference evidence="4 5" key="1">
    <citation type="journal article" date="2010" name="J. Bacteriol.">
        <title>Genome sequence of Lentisphaera araneosa HTCC2155T, the type species of the order Lentisphaerales in the phylum Lentisphaerae.</title>
        <authorList>
            <person name="Thrash J.C."/>
            <person name="Cho J.C."/>
            <person name="Vergin K.L."/>
            <person name="Morris R.M."/>
            <person name="Giovannoni S.J."/>
        </authorList>
    </citation>
    <scope>NUCLEOTIDE SEQUENCE [LARGE SCALE GENOMIC DNA]</scope>
    <source>
        <strain evidence="4 5">HTCC2155</strain>
    </source>
</reference>
<dbReference type="STRING" id="313628.LNTAR_24611"/>
<evidence type="ECO:0000313" key="5">
    <source>
        <dbReference type="Proteomes" id="UP000004947"/>
    </source>
</evidence>
<dbReference type="RefSeq" id="WP_007281042.1">
    <property type="nucleotide sequence ID" value="NZ_ABCK01000035.1"/>
</dbReference>
<evidence type="ECO:0000256" key="1">
    <source>
        <dbReference type="ARBA" id="ARBA00022729"/>
    </source>
</evidence>
<dbReference type="OrthoDB" id="5294855at2"/>
<feature type="chain" id="PRO_5002694754" description="Organic solvent tolerance-like N-terminal domain-containing protein" evidence="2">
    <location>
        <begin position="17"/>
        <end position="162"/>
    </location>
</feature>
<protein>
    <recommendedName>
        <fullName evidence="3">Organic solvent tolerance-like N-terminal domain-containing protein</fullName>
    </recommendedName>
</protein>
<proteinExistence type="predicted"/>
<dbReference type="InterPro" id="IPR052037">
    <property type="entry name" value="LPS_export_LptA"/>
</dbReference>
<evidence type="ECO:0000259" key="3">
    <source>
        <dbReference type="Pfam" id="PF03968"/>
    </source>
</evidence>
<dbReference type="Proteomes" id="UP000004947">
    <property type="component" value="Unassembled WGS sequence"/>
</dbReference>
<dbReference type="GO" id="GO:0030288">
    <property type="term" value="C:outer membrane-bounded periplasmic space"/>
    <property type="evidence" value="ECO:0007669"/>
    <property type="project" value="TreeGrafter"/>
</dbReference>
<keyword evidence="5" id="KW-1185">Reference proteome</keyword>
<evidence type="ECO:0000313" key="4">
    <source>
        <dbReference type="EMBL" id="EDM25166.1"/>
    </source>
</evidence>